<dbReference type="InterPro" id="IPR023198">
    <property type="entry name" value="PGP-like_dom2"/>
</dbReference>
<dbReference type="EMBL" id="WIUZ02000011">
    <property type="protein sequence ID" value="KAF9782768.1"/>
    <property type="molecule type" value="Genomic_DNA"/>
</dbReference>
<dbReference type="InterPro" id="IPR036412">
    <property type="entry name" value="HAD-like_sf"/>
</dbReference>
<sequence length="235" mass="25042">MSTTILYFDAILFDMDGTLINSLAGVTAAWEVFAKRFPDKDIDVKEILSSTHGIRTAENLRRYCGIEDPEELAREAETFELAIAEGAAHCGGIVKLPGVDAIMKDVGHFSTLPNPKWAVCTSAARKYATSALNAAGITIPDVFVVADDVEHGKPAPDPYLLGAEKCGVKAERCLVVEDAPNGIRSGNAAGCKTLGLLTTHSPQQVAGASPDYTVKDLSSVSMKIVDNVVEVTIYE</sequence>
<protein>
    <submittedName>
        <fullName evidence="1">Phosphatase</fullName>
    </submittedName>
</protein>
<dbReference type="AlphaFoldDB" id="A0A9P6HAU7"/>
<gene>
    <name evidence="1" type="ORF">BJ322DRAFT_1100672</name>
</gene>
<keyword evidence="2" id="KW-1185">Reference proteome</keyword>
<dbReference type="SUPFAM" id="SSF56784">
    <property type="entry name" value="HAD-like"/>
    <property type="match status" value="1"/>
</dbReference>
<proteinExistence type="predicted"/>
<reference evidence="1" key="2">
    <citation type="submission" date="2020-11" db="EMBL/GenBank/DDBJ databases">
        <authorList>
            <consortium name="DOE Joint Genome Institute"/>
            <person name="Kuo A."/>
            <person name="Miyauchi S."/>
            <person name="Kiss E."/>
            <person name="Drula E."/>
            <person name="Kohler A."/>
            <person name="Sanchez-Garcia M."/>
            <person name="Andreopoulos B."/>
            <person name="Barry K.W."/>
            <person name="Bonito G."/>
            <person name="Buee M."/>
            <person name="Carver A."/>
            <person name="Chen C."/>
            <person name="Cichocki N."/>
            <person name="Clum A."/>
            <person name="Culley D."/>
            <person name="Crous P.W."/>
            <person name="Fauchery L."/>
            <person name="Girlanda M."/>
            <person name="Hayes R."/>
            <person name="Keri Z."/>
            <person name="Labutti K."/>
            <person name="Lipzen A."/>
            <person name="Lombard V."/>
            <person name="Magnuson J."/>
            <person name="Maillard F."/>
            <person name="Morin E."/>
            <person name="Murat C."/>
            <person name="Nolan M."/>
            <person name="Ohm R."/>
            <person name="Pangilinan J."/>
            <person name="Pereira M."/>
            <person name="Perotto S."/>
            <person name="Peter M."/>
            <person name="Riley R."/>
            <person name="Sitrit Y."/>
            <person name="Stielow B."/>
            <person name="Szollosi G."/>
            <person name="Zifcakova L."/>
            <person name="Stursova M."/>
            <person name="Spatafora J.W."/>
            <person name="Tedersoo L."/>
            <person name="Vaario L.-M."/>
            <person name="Yamada A."/>
            <person name="Yan M."/>
            <person name="Wang P."/>
            <person name="Xu J."/>
            <person name="Bruns T."/>
            <person name="Baldrian P."/>
            <person name="Vilgalys R."/>
            <person name="Henrissat B."/>
            <person name="Grigoriev I.V."/>
            <person name="Hibbett D."/>
            <person name="Nagy L.G."/>
            <person name="Martin F.M."/>
        </authorList>
    </citation>
    <scope>NUCLEOTIDE SEQUENCE</scope>
    <source>
        <strain evidence="1">UH-Tt-Lm1</strain>
    </source>
</reference>
<dbReference type="Gene3D" id="1.10.150.240">
    <property type="entry name" value="Putative phosphatase, domain 2"/>
    <property type="match status" value="1"/>
</dbReference>
<name>A0A9P6HAU7_9AGAM</name>
<evidence type="ECO:0000313" key="2">
    <source>
        <dbReference type="Proteomes" id="UP000736335"/>
    </source>
</evidence>
<organism evidence="1 2">
    <name type="scientific">Thelephora terrestris</name>
    <dbReference type="NCBI Taxonomy" id="56493"/>
    <lineage>
        <taxon>Eukaryota</taxon>
        <taxon>Fungi</taxon>
        <taxon>Dikarya</taxon>
        <taxon>Basidiomycota</taxon>
        <taxon>Agaricomycotina</taxon>
        <taxon>Agaricomycetes</taxon>
        <taxon>Thelephorales</taxon>
        <taxon>Thelephoraceae</taxon>
        <taxon>Thelephora</taxon>
    </lineage>
</organism>
<dbReference type="OrthoDB" id="40579at2759"/>
<reference evidence="1" key="1">
    <citation type="journal article" date="2020" name="Nat. Commun.">
        <title>Large-scale genome sequencing of mycorrhizal fungi provides insights into the early evolution of symbiotic traits.</title>
        <authorList>
            <person name="Miyauchi S."/>
            <person name="Kiss E."/>
            <person name="Kuo A."/>
            <person name="Drula E."/>
            <person name="Kohler A."/>
            <person name="Sanchez-Garcia M."/>
            <person name="Morin E."/>
            <person name="Andreopoulos B."/>
            <person name="Barry K.W."/>
            <person name="Bonito G."/>
            <person name="Buee M."/>
            <person name="Carver A."/>
            <person name="Chen C."/>
            <person name="Cichocki N."/>
            <person name="Clum A."/>
            <person name="Culley D."/>
            <person name="Crous P.W."/>
            <person name="Fauchery L."/>
            <person name="Girlanda M."/>
            <person name="Hayes R.D."/>
            <person name="Keri Z."/>
            <person name="LaButti K."/>
            <person name="Lipzen A."/>
            <person name="Lombard V."/>
            <person name="Magnuson J."/>
            <person name="Maillard F."/>
            <person name="Murat C."/>
            <person name="Nolan M."/>
            <person name="Ohm R.A."/>
            <person name="Pangilinan J."/>
            <person name="Pereira M.F."/>
            <person name="Perotto S."/>
            <person name="Peter M."/>
            <person name="Pfister S."/>
            <person name="Riley R."/>
            <person name="Sitrit Y."/>
            <person name="Stielow J.B."/>
            <person name="Szollosi G."/>
            <person name="Zifcakova L."/>
            <person name="Stursova M."/>
            <person name="Spatafora J.W."/>
            <person name="Tedersoo L."/>
            <person name="Vaario L.M."/>
            <person name="Yamada A."/>
            <person name="Yan M."/>
            <person name="Wang P."/>
            <person name="Xu J."/>
            <person name="Bruns T."/>
            <person name="Baldrian P."/>
            <person name="Vilgalys R."/>
            <person name="Dunand C."/>
            <person name="Henrissat B."/>
            <person name="Grigoriev I.V."/>
            <person name="Hibbett D."/>
            <person name="Nagy L.G."/>
            <person name="Martin F.M."/>
        </authorList>
    </citation>
    <scope>NUCLEOTIDE SEQUENCE</scope>
    <source>
        <strain evidence="1">UH-Tt-Lm1</strain>
    </source>
</reference>
<dbReference type="Pfam" id="PF00702">
    <property type="entry name" value="Hydrolase"/>
    <property type="match status" value="1"/>
</dbReference>
<dbReference type="NCBIfam" id="TIGR01509">
    <property type="entry name" value="HAD-SF-IA-v3"/>
    <property type="match status" value="1"/>
</dbReference>
<dbReference type="Proteomes" id="UP000736335">
    <property type="component" value="Unassembled WGS sequence"/>
</dbReference>
<dbReference type="GO" id="GO:0050308">
    <property type="term" value="F:sugar-phosphatase activity"/>
    <property type="evidence" value="ECO:0007669"/>
    <property type="project" value="TreeGrafter"/>
</dbReference>
<dbReference type="PANTHER" id="PTHR43481:SF4">
    <property type="entry name" value="GLYCEROL-1-PHOSPHATE PHOSPHOHYDROLASE 1-RELATED"/>
    <property type="match status" value="1"/>
</dbReference>
<dbReference type="InterPro" id="IPR023214">
    <property type="entry name" value="HAD_sf"/>
</dbReference>
<dbReference type="SFLD" id="SFLDG01129">
    <property type="entry name" value="C1.5:_HAD__Beta-PGM__Phosphata"/>
    <property type="match status" value="1"/>
</dbReference>
<evidence type="ECO:0000313" key="1">
    <source>
        <dbReference type="EMBL" id="KAF9782768.1"/>
    </source>
</evidence>
<dbReference type="InterPro" id="IPR006439">
    <property type="entry name" value="HAD-SF_hydro_IA"/>
</dbReference>
<accession>A0A9P6HAU7</accession>
<dbReference type="Gene3D" id="3.40.50.1000">
    <property type="entry name" value="HAD superfamily/HAD-like"/>
    <property type="match status" value="1"/>
</dbReference>
<dbReference type="InterPro" id="IPR051806">
    <property type="entry name" value="HAD-like_SPP"/>
</dbReference>
<dbReference type="SFLD" id="SFLDS00003">
    <property type="entry name" value="Haloacid_Dehalogenase"/>
    <property type="match status" value="1"/>
</dbReference>
<dbReference type="PANTHER" id="PTHR43481">
    <property type="entry name" value="FRUCTOSE-1-PHOSPHATE PHOSPHATASE"/>
    <property type="match status" value="1"/>
</dbReference>
<comment type="caution">
    <text evidence="1">The sequence shown here is derived from an EMBL/GenBank/DDBJ whole genome shotgun (WGS) entry which is preliminary data.</text>
</comment>